<dbReference type="FunFam" id="2.60.40.10:FF:000673">
    <property type="entry name" value="Titin a"/>
    <property type="match status" value="1"/>
</dbReference>
<dbReference type="InterPro" id="IPR003599">
    <property type="entry name" value="Ig_sub"/>
</dbReference>
<dbReference type="InterPro" id="IPR036179">
    <property type="entry name" value="Ig-like_dom_sf"/>
</dbReference>
<dbReference type="GO" id="GO:0005524">
    <property type="term" value="F:ATP binding"/>
    <property type="evidence" value="ECO:0007669"/>
    <property type="project" value="InterPro"/>
</dbReference>
<dbReference type="FunFam" id="2.60.40.10:FF:001229">
    <property type="entry name" value="titin isoform X1"/>
    <property type="match status" value="1"/>
</dbReference>
<feature type="domain" description="Fibronectin type-III" evidence="11">
    <location>
        <begin position="264"/>
        <end position="357"/>
    </location>
</feature>
<dbReference type="SUPFAM" id="SSF56112">
    <property type="entry name" value="Protein kinase-like (PK-like)"/>
    <property type="match status" value="1"/>
</dbReference>
<dbReference type="SMART" id="SM00409">
    <property type="entry name" value="IG"/>
    <property type="match status" value="3"/>
</dbReference>
<dbReference type="InterPro" id="IPR000719">
    <property type="entry name" value="Prot_kinase_dom"/>
</dbReference>
<keyword evidence="8" id="KW-0393">Immunoglobulin domain</keyword>
<sequence>MAENETGISRPRRTQFIISQFLRKEMDEVTTKLYQPGIMKCQIIGRPLPDIKWYKSGKEIIESRKYEMSSDGRNHSLTIMTDQQEDEGEYTCKAINDAGEAETSGILVLEAAPQFNPDFPLKNTYYAESGTTLRLHVAYIGRPEPKIMWLYGATTVVASENISIENTEHYTHLVIKNVQRRVHGGKYRIPFSGKPDPVITWQKGQDLIDNNGYYQVIVTRSFTSLVFPNGVDRKDAGFYIVCAKNRFGIDQQTVELDVADVPDPPRGIKASDVSRDSVTLSWQVPANDGGSRVASYVVEKCPTTSDRWERVAQSRDTRYTIINLFGGTSYQFRVIAENKFGQSQPCEPSGPVTTKEDKSRVLGYDSEVSDRDVPKQKAPHSCAENVHTKYMIAEELGRGQFGIVHRCVETSSKRTYMAKFVKVRGADQAFIKKEIATLNLARHNNFLCLHESFDSTEELVIIYDFVSGQDIFERLSTADFELNECEIANYIKQVCEALEFLHDKNYGHFDIRPENIVYTTRKGSKVKIIELGQARHLTPGDQIKVQYTTAEYAAPEIHQNDMVSSVTDMWPVGVLVYVLLSGLNPFTAETHQQMIDNISNAEYSYDDETFKVPTVEALDFINRLLTKERKHRMTAAQALEHPWLKMQAEELSATAIMTTRHKRYYQAMAKKEWATVVAGARVASGGAIRAQRGVTVAKVKIAPFEHGPVGGQIIHTVVDVGADVKFACNIENYDSATEVTWYCGVRQLEASDKYEIDYEDGLAVICIKGVTKADDGTYRCKIINDYGEDSAYGELFVNGVRSYRERKEKESRGEETAYAL</sequence>
<protein>
    <submittedName>
        <fullName evidence="12">Uncharacterized protein</fullName>
    </submittedName>
</protein>
<proteinExistence type="inferred from homology"/>
<evidence type="ECO:0000256" key="3">
    <source>
        <dbReference type="ARBA" id="ARBA00022490"/>
    </source>
</evidence>
<dbReference type="CDD" id="cd00096">
    <property type="entry name" value="Ig"/>
    <property type="match status" value="1"/>
</dbReference>
<dbReference type="PRINTS" id="PR00014">
    <property type="entry name" value="FNTYPEIII"/>
</dbReference>
<dbReference type="PROSITE" id="PS50011">
    <property type="entry name" value="PROTEIN_KINASE_DOM"/>
    <property type="match status" value="1"/>
</dbReference>
<dbReference type="GO" id="GO:0004672">
    <property type="term" value="F:protein kinase activity"/>
    <property type="evidence" value="ECO:0007669"/>
    <property type="project" value="InterPro"/>
</dbReference>
<dbReference type="Pfam" id="PF00069">
    <property type="entry name" value="Pkinase"/>
    <property type="match status" value="1"/>
</dbReference>
<feature type="domain" description="Ig-like" evidence="10">
    <location>
        <begin position="708"/>
        <end position="798"/>
    </location>
</feature>
<dbReference type="SUPFAM" id="SSF49265">
    <property type="entry name" value="Fibronectin type III"/>
    <property type="match status" value="1"/>
</dbReference>
<dbReference type="InterPro" id="IPR003598">
    <property type="entry name" value="Ig_sub2"/>
</dbReference>
<evidence type="ECO:0000256" key="5">
    <source>
        <dbReference type="ARBA" id="ARBA00022737"/>
    </source>
</evidence>
<dbReference type="SMART" id="SM00060">
    <property type="entry name" value="FN3"/>
    <property type="match status" value="1"/>
</dbReference>
<keyword evidence="4" id="KW-0808">Transferase</keyword>
<dbReference type="SMART" id="SM00408">
    <property type="entry name" value="IGc2"/>
    <property type="match status" value="2"/>
</dbReference>
<evidence type="ECO:0000256" key="4">
    <source>
        <dbReference type="ARBA" id="ARBA00022679"/>
    </source>
</evidence>
<evidence type="ECO:0000259" key="10">
    <source>
        <dbReference type="PROSITE" id="PS50835"/>
    </source>
</evidence>
<evidence type="ECO:0000256" key="7">
    <source>
        <dbReference type="ARBA" id="ARBA00023157"/>
    </source>
</evidence>
<dbReference type="Pfam" id="PF07679">
    <property type="entry name" value="I-set"/>
    <property type="match status" value="4"/>
</dbReference>
<dbReference type="PANTHER" id="PTHR47633:SF7">
    <property type="entry name" value="TITIN HOMOLOG"/>
    <property type="match status" value="1"/>
</dbReference>
<dbReference type="PANTHER" id="PTHR47633">
    <property type="entry name" value="IMMUNOGLOBULIN"/>
    <property type="match status" value="1"/>
</dbReference>
<dbReference type="InParanoid" id="A0A674F2A5"/>
<keyword evidence="13" id="KW-1185">Reference proteome</keyword>
<evidence type="ECO:0000256" key="8">
    <source>
        <dbReference type="ARBA" id="ARBA00023319"/>
    </source>
</evidence>
<dbReference type="Gene3D" id="1.10.510.10">
    <property type="entry name" value="Transferase(Phosphotransferase) domain 1"/>
    <property type="match status" value="1"/>
</dbReference>
<dbReference type="GO" id="GO:0005737">
    <property type="term" value="C:cytoplasm"/>
    <property type="evidence" value="ECO:0007669"/>
    <property type="project" value="UniProtKB-SubCell"/>
</dbReference>
<dbReference type="FunFam" id="2.60.40.10:FF:001345">
    <property type="entry name" value="titin isoform X1"/>
    <property type="match status" value="1"/>
</dbReference>
<dbReference type="InterPro" id="IPR003961">
    <property type="entry name" value="FN3_dom"/>
</dbReference>
<keyword evidence="6" id="KW-0418">Kinase</keyword>
<reference evidence="12" key="1">
    <citation type="submission" date="2025-08" db="UniProtKB">
        <authorList>
            <consortium name="Ensembl"/>
        </authorList>
    </citation>
    <scope>IDENTIFICATION</scope>
</reference>
<evidence type="ECO:0000256" key="1">
    <source>
        <dbReference type="ARBA" id="ARBA00004496"/>
    </source>
</evidence>
<dbReference type="InterPro" id="IPR013098">
    <property type="entry name" value="Ig_I-set"/>
</dbReference>
<reference evidence="12" key="2">
    <citation type="submission" date="2025-09" db="UniProtKB">
        <authorList>
            <consortium name="Ensembl"/>
        </authorList>
    </citation>
    <scope>IDENTIFICATION</scope>
</reference>
<comment type="subcellular location">
    <subcellularLocation>
        <location evidence="1">Cytoplasm</location>
    </subcellularLocation>
</comment>
<dbReference type="AlphaFoldDB" id="A0A674F2A5"/>
<evidence type="ECO:0000313" key="13">
    <source>
        <dbReference type="Proteomes" id="UP000472277"/>
    </source>
</evidence>
<dbReference type="Gene3D" id="3.30.200.20">
    <property type="entry name" value="Phosphorylase Kinase, domain 1"/>
    <property type="match status" value="1"/>
</dbReference>
<evidence type="ECO:0000259" key="11">
    <source>
        <dbReference type="PROSITE" id="PS50853"/>
    </source>
</evidence>
<keyword evidence="3" id="KW-0963">Cytoplasm</keyword>
<evidence type="ECO:0000256" key="6">
    <source>
        <dbReference type="ARBA" id="ARBA00022777"/>
    </source>
</evidence>
<dbReference type="Ensembl" id="ENSSTUT00000122720.1">
    <property type="protein sequence ID" value="ENSSTUP00000114686.1"/>
    <property type="gene ID" value="ENSSTUG00000050550.1"/>
</dbReference>
<evidence type="ECO:0000259" key="9">
    <source>
        <dbReference type="PROSITE" id="PS50011"/>
    </source>
</evidence>
<keyword evidence="5" id="KW-0677">Repeat</keyword>
<dbReference type="Gene3D" id="2.60.40.10">
    <property type="entry name" value="Immunoglobulins"/>
    <property type="match status" value="5"/>
</dbReference>
<dbReference type="InterPro" id="IPR011009">
    <property type="entry name" value="Kinase-like_dom_sf"/>
</dbReference>
<dbReference type="InterPro" id="IPR008266">
    <property type="entry name" value="Tyr_kinase_AS"/>
</dbReference>
<dbReference type="FunFam" id="1.10.510.10:FF:000329">
    <property type="entry name" value="Titin a"/>
    <property type="match status" value="1"/>
</dbReference>
<dbReference type="GeneTree" id="ENSGT01150000286978"/>
<feature type="domain" description="Protein kinase" evidence="9">
    <location>
        <begin position="390"/>
        <end position="644"/>
    </location>
</feature>
<organism evidence="12 13">
    <name type="scientific">Salmo trutta</name>
    <name type="common">Brown trout</name>
    <dbReference type="NCBI Taxonomy" id="8032"/>
    <lineage>
        <taxon>Eukaryota</taxon>
        <taxon>Metazoa</taxon>
        <taxon>Chordata</taxon>
        <taxon>Craniata</taxon>
        <taxon>Vertebrata</taxon>
        <taxon>Euteleostomi</taxon>
        <taxon>Actinopterygii</taxon>
        <taxon>Neopterygii</taxon>
        <taxon>Teleostei</taxon>
        <taxon>Protacanthopterygii</taxon>
        <taxon>Salmoniformes</taxon>
        <taxon>Salmonidae</taxon>
        <taxon>Salmoninae</taxon>
        <taxon>Salmo</taxon>
    </lineage>
</organism>
<dbReference type="InterPro" id="IPR007110">
    <property type="entry name" value="Ig-like_dom"/>
</dbReference>
<dbReference type="PROSITE" id="PS00109">
    <property type="entry name" value="PROTEIN_KINASE_TYR"/>
    <property type="match status" value="1"/>
</dbReference>
<dbReference type="PROSITE" id="PS50835">
    <property type="entry name" value="IG_LIKE"/>
    <property type="match status" value="2"/>
</dbReference>
<feature type="domain" description="Ig-like" evidence="10">
    <location>
        <begin position="11"/>
        <end position="104"/>
    </location>
</feature>
<dbReference type="InterPro" id="IPR013783">
    <property type="entry name" value="Ig-like_fold"/>
</dbReference>
<comment type="similarity">
    <text evidence="2">Belongs to the protein kinase superfamily. CAMK Ser/Thr protein kinase family.</text>
</comment>
<dbReference type="FunFam" id="2.60.40.10:FF:000147">
    <property type="entry name" value="Myosin light chain kinase"/>
    <property type="match status" value="1"/>
</dbReference>
<dbReference type="InterPro" id="IPR036116">
    <property type="entry name" value="FN3_sf"/>
</dbReference>
<keyword evidence="7" id="KW-1015">Disulfide bond</keyword>
<dbReference type="FunFam" id="2.60.40.10:FF:000127">
    <property type="entry name" value="titin isoform X1"/>
    <property type="match status" value="1"/>
</dbReference>
<name>A0A674F2A5_SALTR</name>
<dbReference type="Pfam" id="PF00041">
    <property type="entry name" value="fn3"/>
    <property type="match status" value="1"/>
</dbReference>
<evidence type="ECO:0000256" key="2">
    <source>
        <dbReference type="ARBA" id="ARBA00006692"/>
    </source>
</evidence>
<evidence type="ECO:0000313" key="12">
    <source>
        <dbReference type="Ensembl" id="ENSSTUP00000114686.1"/>
    </source>
</evidence>
<dbReference type="SUPFAM" id="SSF48726">
    <property type="entry name" value="Immunoglobulin"/>
    <property type="match status" value="4"/>
</dbReference>
<dbReference type="PROSITE" id="PS50853">
    <property type="entry name" value="FN3"/>
    <property type="match status" value="1"/>
</dbReference>
<accession>A0A674F2A5</accession>
<dbReference type="Proteomes" id="UP000472277">
    <property type="component" value="Chromosome 20"/>
</dbReference>
<dbReference type="CDD" id="cd00063">
    <property type="entry name" value="FN3"/>
    <property type="match status" value="1"/>
</dbReference>